<proteinExistence type="predicted"/>
<organism evidence="1 2">
    <name type="scientific">Arthrobacter alpinus</name>
    <dbReference type="NCBI Taxonomy" id="656366"/>
    <lineage>
        <taxon>Bacteria</taxon>
        <taxon>Bacillati</taxon>
        <taxon>Actinomycetota</taxon>
        <taxon>Actinomycetes</taxon>
        <taxon>Micrococcales</taxon>
        <taxon>Micrococcaceae</taxon>
        <taxon>Arthrobacter</taxon>
    </lineage>
</organism>
<gene>
    <name evidence="1" type="ORF">AS189_09390</name>
</gene>
<reference evidence="2" key="1">
    <citation type="submission" date="2015-11" db="EMBL/GenBank/DDBJ databases">
        <authorList>
            <person name="Kumar R."/>
            <person name="Singh D."/>
            <person name="Swarnkar M.K."/>
            <person name="Singh A.K."/>
            <person name="Kumar S."/>
        </authorList>
    </citation>
    <scope>NUCLEOTIDE SEQUENCE [LARGE SCALE GENOMIC DNA]</scope>
    <source>
        <strain evidence="2">ERGS4:06</strain>
    </source>
</reference>
<sequence>MVAVARSAMLPGQKDQKEVQIATQDAWNVIQLARIWMTEPGVSLEGLDFIGEPLSLKSGRRVWLDTVAEIVPGWSTSPENPAVGSMVEVITPESHGSLSPGLLVKGIQLG</sequence>
<protein>
    <submittedName>
        <fullName evidence="1">Uncharacterized protein</fullName>
    </submittedName>
</protein>
<dbReference type="AlphaFoldDB" id="A0A0S2LZP7"/>
<reference evidence="1 2" key="2">
    <citation type="journal article" date="2016" name="J. Biotechnol.">
        <title>Complete genome sequence of Arthrobacter alpinus ERGS4:06, a yellow pigmented bacterium tolerant to cold and radiations isolated from Sikkim Himalaya.</title>
        <authorList>
            <person name="Kumar R."/>
            <person name="Singh D."/>
            <person name="Swarnkar M.K."/>
            <person name="Singh A.K."/>
            <person name="Kumar S."/>
        </authorList>
    </citation>
    <scope>NUCLEOTIDE SEQUENCE [LARGE SCALE GENOMIC DNA]</scope>
    <source>
        <strain evidence="1 2">ERGS4:06</strain>
    </source>
</reference>
<dbReference type="EMBL" id="CP013200">
    <property type="protein sequence ID" value="ALO66667.1"/>
    <property type="molecule type" value="Genomic_DNA"/>
</dbReference>
<evidence type="ECO:0000313" key="1">
    <source>
        <dbReference type="EMBL" id="ALO66667.1"/>
    </source>
</evidence>
<evidence type="ECO:0000313" key="2">
    <source>
        <dbReference type="Proteomes" id="UP000059574"/>
    </source>
</evidence>
<name>A0A0S2LZP7_9MICC</name>
<dbReference type="Proteomes" id="UP000059574">
    <property type="component" value="Chromosome"/>
</dbReference>
<accession>A0A0S2LZP7</accession>